<keyword evidence="3" id="KW-0238">DNA-binding</keyword>
<comment type="similarity">
    <text evidence="1">Belongs to the short-chain fatty acyl-CoA assimilation regulator (ScfR) family.</text>
</comment>
<dbReference type="InterPro" id="IPR001387">
    <property type="entry name" value="Cro/C1-type_HTH"/>
</dbReference>
<dbReference type="Proteomes" id="UP000198599">
    <property type="component" value="Unassembled WGS sequence"/>
</dbReference>
<keyword evidence="7" id="KW-1185">Reference proteome</keyword>
<reference evidence="7" key="1">
    <citation type="submission" date="2016-10" db="EMBL/GenBank/DDBJ databases">
        <authorList>
            <person name="Varghese N."/>
            <person name="Submissions S."/>
        </authorList>
    </citation>
    <scope>NUCLEOTIDE SEQUENCE [LARGE SCALE GENOMIC DNA]</scope>
    <source>
        <strain evidence="7">DSM 28463</strain>
    </source>
</reference>
<dbReference type="InterPro" id="IPR026281">
    <property type="entry name" value="HTH_RamB"/>
</dbReference>
<dbReference type="SMART" id="SM00530">
    <property type="entry name" value="HTH_XRE"/>
    <property type="match status" value="1"/>
</dbReference>
<evidence type="ECO:0000256" key="2">
    <source>
        <dbReference type="ARBA" id="ARBA00023015"/>
    </source>
</evidence>
<sequence>MRKTEAVRTKTVSLAIRRKCEDEYLWKDESGNCGLAPEDLQIYSGPKLICKAEGGTNMATQKLYAGAKLRETRQRLGLTQKDFAAKLGVSLPYLNQMENNNRPVSTTVVLALAQEFGFDVTELSTGDAERMVSDMREALADPVFGDDPPPLADLRLTASNAPALARAFLELHSAYRQTHERLASLDEALGREDARSQSSPWDEVRDFFHYCDNYIDAVDHAAERFATGSGSTLSAYDLAVERMAAMGLTLAQDDVGKLRHFDRKAGVLYLSSRAAPETRRFQLLLQLALLTQDALLEATLDFARFQSDAARAIAKIGLANYFAGAAMMPYGPFLAAAQETRHDLEVLANRFGASIEQVCHRLSTLQRPGAKGIPFFFVRVDQAGTITKRHSATRLQFARFGGACPLWNVHRAFETPGRFLRQLAETPDGVRYISLARDVSKPGGSFGAPVRRFAIALGCEVKHAGDLVYADDLDVSNARAFEPIGISCRICERAECHQRSVPPLERRLQVSPDERGVLPYSVG</sequence>
<dbReference type="GO" id="GO:0003677">
    <property type="term" value="F:DNA binding"/>
    <property type="evidence" value="ECO:0007669"/>
    <property type="project" value="UniProtKB-KW"/>
</dbReference>
<organism evidence="6 7">
    <name type="scientific">Roseovarius lutimaris</name>
    <dbReference type="NCBI Taxonomy" id="1005928"/>
    <lineage>
        <taxon>Bacteria</taxon>
        <taxon>Pseudomonadati</taxon>
        <taxon>Pseudomonadota</taxon>
        <taxon>Alphaproteobacteria</taxon>
        <taxon>Rhodobacterales</taxon>
        <taxon>Roseobacteraceae</taxon>
        <taxon>Roseovarius</taxon>
    </lineage>
</organism>
<dbReference type="PIRSF" id="PIRSF019251">
    <property type="entry name" value="Rv0465c"/>
    <property type="match status" value="1"/>
</dbReference>
<dbReference type="InterPro" id="IPR010982">
    <property type="entry name" value="Lambda_DNA-bd_dom_sf"/>
</dbReference>
<dbReference type="Pfam" id="PF01381">
    <property type="entry name" value="HTH_3"/>
    <property type="match status" value="1"/>
</dbReference>
<dbReference type="InterPro" id="IPR010359">
    <property type="entry name" value="IrrE_HExxH"/>
</dbReference>
<accession>A0A1I5DQT3</accession>
<evidence type="ECO:0000256" key="4">
    <source>
        <dbReference type="ARBA" id="ARBA00023163"/>
    </source>
</evidence>
<dbReference type="PROSITE" id="PS50943">
    <property type="entry name" value="HTH_CROC1"/>
    <property type="match status" value="1"/>
</dbReference>
<keyword evidence="2" id="KW-0805">Transcription regulation</keyword>
<dbReference type="GO" id="GO:0005829">
    <property type="term" value="C:cytosol"/>
    <property type="evidence" value="ECO:0007669"/>
    <property type="project" value="TreeGrafter"/>
</dbReference>
<dbReference type="Pfam" id="PF09856">
    <property type="entry name" value="ScfRs"/>
    <property type="match status" value="1"/>
</dbReference>
<evidence type="ECO:0000256" key="3">
    <source>
        <dbReference type="ARBA" id="ARBA00023125"/>
    </source>
</evidence>
<dbReference type="EMBL" id="FOVP01000013">
    <property type="protein sequence ID" value="SFO01536.1"/>
    <property type="molecule type" value="Genomic_DNA"/>
</dbReference>
<dbReference type="Pfam" id="PF06114">
    <property type="entry name" value="Peptidase_M78"/>
    <property type="match status" value="1"/>
</dbReference>
<dbReference type="InterPro" id="IPR050807">
    <property type="entry name" value="TransReg_Diox_bact_type"/>
</dbReference>
<evidence type="ECO:0000256" key="1">
    <source>
        <dbReference type="ARBA" id="ARBA00007227"/>
    </source>
</evidence>
<evidence type="ECO:0000313" key="7">
    <source>
        <dbReference type="Proteomes" id="UP000198599"/>
    </source>
</evidence>
<dbReference type="SUPFAM" id="SSF47413">
    <property type="entry name" value="lambda repressor-like DNA-binding domains"/>
    <property type="match status" value="1"/>
</dbReference>
<dbReference type="PANTHER" id="PTHR46797">
    <property type="entry name" value="HTH-TYPE TRANSCRIPTIONAL REGULATOR"/>
    <property type="match status" value="1"/>
</dbReference>
<dbReference type="CDD" id="cd00093">
    <property type="entry name" value="HTH_XRE"/>
    <property type="match status" value="1"/>
</dbReference>
<keyword evidence="4" id="KW-0804">Transcription</keyword>
<evidence type="ECO:0000259" key="5">
    <source>
        <dbReference type="PROSITE" id="PS50943"/>
    </source>
</evidence>
<dbReference type="STRING" id="1005928.SAMN04487859_11358"/>
<dbReference type="GO" id="GO:0003700">
    <property type="term" value="F:DNA-binding transcription factor activity"/>
    <property type="evidence" value="ECO:0007669"/>
    <property type="project" value="TreeGrafter"/>
</dbReference>
<evidence type="ECO:0000313" key="6">
    <source>
        <dbReference type="EMBL" id="SFO01536.1"/>
    </source>
</evidence>
<feature type="domain" description="HTH cro/C1-type" evidence="5">
    <location>
        <begin position="69"/>
        <end position="123"/>
    </location>
</feature>
<dbReference type="PANTHER" id="PTHR46797:SF23">
    <property type="entry name" value="HTH-TYPE TRANSCRIPTIONAL REGULATOR SUTR"/>
    <property type="match status" value="1"/>
</dbReference>
<gene>
    <name evidence="6" type="ORF">SAMN04487859_11358</name>
</gene>
<name>A0A1I5DQT3_9RHOB</name>
<protein>
    <recommendedName>
        <fullName evidence="5">HTH cro/C1-type domain-containing protein</fullName>
    </recommendedName>
</protein>
<dbReference type="AlphaFoldDB" id="A0A1I5DQT3"/>
<dbReference type="Gene3D" id="1.10.260.40">
    <property type="entry name" value="lambda repressor-like DNA-binding domains"/>
    <property type="match status" value="1"/>
</dbReference>
<dbReference type="InterPro" id="IPR018653">
    <property type="entry name" value="ScfR_C"/>
</dbReference>
<proteinExistence type="inferred from homology"/>